<reference evidence="2 3" key="1">
    <citation type="submission" date="2020-08" db="EMBL/GenBank/DDBJ databases">
        <title>Genomic Encyclopedia of Type Strains, Phase IV (KMG-IV): sequencing the most valuable type-strain genomes for metagenomic binning, comparative biology and taxonomic classification.</title>
        <authorList>
            <person name="Goeker M."/>
        </authorList>
    </citation>
    <scope>NUCLEOTIDE SEQUENCE [LARGE SCALE GENOMIC DNA]</scope>
    <source>
        <strain evidence="2 3">DSM 26963</strain>
    </source>
</reference>
<feature type="domain" description="SGNH hydrolase-type esterase" evidence="1">
    <location>
        <begin position="109"/>
        <end position="236"/>
    </location>
</feature>
<dbReference type="SUPFAM" id="SSF52266">
    <property type="entry name" value="SGNH hydrolase"/>
    <property type="match status" value="1"/>
</dbReference>
<dbReference type="AlphaFoldDB" id="A0A7W8D2K4"/>
<dbReference type="Pfam" id="PF13472">
    <property type="entry name" value="Lipase_GDSL_2"/>
    <property type="match status" value="1"/>
</dbReference>
<accession>A0A7W8D2K4</accession>
<sequence>MKKTKRRLKKPVKIALISIACLAVCILGILALPRNTVLSQGQEYLKQQEEKAVDDLSEKLKETKYQELQQGIDEGKVDLFALFDDAVIFGDSRAMGFSVYHFFPDSHVLADSGATVEYISNWLDQVETINPTYIFFSYGVNDMGMQLDDAGGYDKVYQEQIQKVLERCPDATIAVNSIIPATDEAVAESPRWNKVDEYNAKVKSMCQENGWIYIDNTEISQNGDAPIYQADGVHFLPSFYTTWAENMILGLEQNKD</sequence>
<dbReference type="Gene3D" id="3.40.50.1110">
    <property type="entry name" value="SGNH hydrolase"/>
    <property type="match status" value="1"/>
</dbReference>
<dbReference type="EMBL" id="JACHHD010000019">
    <property type="protein sequence ID" value="MBB5185609.1"/>
    <property type="molecule type" value="Genomic_DNA"/>
</dbReference>
<organism evidence="2 3">
    <name type="scientific">Faecalicoccus acidiformans</name>
    <dbReference type="NCBI Taxonomy" id="915173"/>
    <lineage>
        <taxon>Bacteria</taxon>
        <taxon>Bacillati</taxon>
        <taxon>Bacillota</taxon>
        <taxon>Erysipelotrichia</taxon>
        <taxon>Erysipelotrichales</taxon>
        <taxon>Erysipelotrichaceae</taxon>
        <taxon>Faecalicoccus</taxon>
    </lineage>
</organism>
<dbReference type="InterPro" id="IPR036514">
    <property type="entry name" value="SGNH_hydro_sf"/>
</dbReference>
<protein>
    <recommendedName>
        <fullName evidence="1">SGNH hydrolase-type esterase domain-containing protein</fullName>
    </recommendedName>
</protein>
<gene>
    <name evidence="2" type="ORF">HNQ43_001684</name>
</gene>
<comment type="caution">
    <text evidence="2">The sequence shown here is derived from an EMBL/GenBank/DDBJ whole genome shotgun (WGS) entry which is preliminary data.</text>
</comment>
<dbReference type="RefSeq" id="WP_183376731.1">
    <property type="nucleotide sequence ID" value="NZ_JACHHD010000019.1"/>
</dbReference>
<dbReference type="Proteomes" id="UP000521313">
    <property type="component" value="Unassembled WGS sequence"/>
</dbReference>
<proteinExistence type="predicted"/>
<evidence type="ECO:0000313" key="3">
    <source>
        <dbReference type="Proteomes" id="UP000521313"/>
    </source>
</evidence>
<evidence type="ECO:0000313" key="2">
    <source>
        <dbReference type="EMBL" id="MBB5185609.1"/>
    </source>
</evidence>
<name>A0A7W8D2K4_9FIRM</name>
<evidence type="ECO:0000259" key="1">
    <source>
        <dbReference type="Pfam" id="PF13472"/>
    </source>
</evidence>
<dbReference type="InterPro" id="IPR013830">
    <property type="entry name" value="SGNH_hydro"/>
</dbReference>